<organism evidence="2 3">
    <name type="scientific">Streptacidiphilus cavernicola</name>
    <dbReference type="NCBI Taxonomy" id="3342716"/>
    <lineage>
        <taxon>Bacteria</taxon>
        <taxon>Bacillati</taxon>
        <taxon>Actinomycetota</taxon>
        <taxon>Actinomycetes</taxon>
        <taxon>Kitasatosporales</taxon>
        <taxon>Streptomycetaceae</taxon>
        <taxon>Streptacidiphilus</taxon>
    </lineage>
</organism>
<sequence>MTHFSRKPIAGALAVAAALLSLAGCGSSSPAASPGPAAQARTAPPAVVDKADWPAAVPQQGLAKGMVLPMEAYEESYPDSVVIQKALNKLTVACLSGYGFTYAPPEPGTAPPPDYDPSNMERRYGISDPAKAAVYGYHLAHGTPASPTMAPMSVDEQTALYGQPFHSATGTPAPAPTEVAGKAVPAGGCMQSAYDRLGGFVDTSVPDKLDAQSIETSQADPRVQAALARWSACMARSGYHFSVPDDAPNAGGTMAAPTAGAKEIKIAVADVHCKAQSALVSTWYQVEKAVQQHQVDQNLAALDKVKRQLADQVRVATAIAQ</sequence>
<comment type="caution">
    <text evidence="2">The sequence shown here is derived from an EMBL/GenBank/DDBJ whole genome shotgun (WGS) entry which is preliminary data.</text>
</comment>
<name>A0ABV6VNP7_9ACTN</name>
<reference evidence="2 3" key="1">
    <citation type="submission" date="2024-09" db="EMBL/GenBank/DDBJ databases">
        <authorList>
            <person name="Lee S.D."/>
        </authorList>
    </citation>
    <scope>NUCLEOTIDE SEQUENCE [LARGE SCALE GENOMIC DNA]</scope>
    <source>
        <strain evidence="2 3">N8-3</strain>
    </source>
</reference>
<evidence type="ECO:0000313" key="2">
    <source>
        <dbReference type="EMBL" id="MFC1415366.1"/>
    </source>
</evidence>
<dbReference type="PROSITE" id="PS51257">
    <property type="entry name" value="PROKAR_LIPOPROTEIN"/>
    <property type="match status" value="1"/>
</dbReference>
<gene>
    <name evidence="2" type="ORF">ACEZDE_01705</name>
</gene>
<accession>A0ABV6VNP7</accession>
<dbReference type="EMBL" id="JBHFAB010000001">
    <property type="protein sequence ID" value="MFC1415366.1"/>
    <property type="molecule type" value="Genomic_DNA"/>
</dbReference>
<keyword evidence="3" id="KW-1185">Reference proteome</keyword>
<feature type="chain" id="PRO_5045494878" description="PknH-like extracellular domain-containing protein" evidence="1">
    <location>
        <begin position="24"/>
        <end position="321"/>
    </location>
</feature>
<dbReference type="Proteomes" id="UP001592531">
    <property type="component" value="Unassembled WGS sequence"/>
</dbReference>
<proteinExistence type="predicted"/>
<dbReference type="RefSeq" id="WP_380530918.1">
    <property type="nucleotide sequence ID" value="NZ_JBHFAB010000001.1"/>
</dbReference>
<feature type="signal peptide" evidence="1">
    <location>
        <begin position="1"/>
        <end position="23"/>
    </location>
</feature>
<evidence type="ECO:0000256" key="1">
    <source>
        <dbReference type="SAM" id="SignalP"/>
    </source>
</evidence>
<protein>
    <recommendedName>
        <fullName evidence="4">PknH-like extracellular domain-containing protein</fullName>
    </recommendedName>
</protein>
<evidence type="ECO:0000313" key="3">
    <source>
        <dbReference type="Proteomes" id="UP001592531"/>
    </source>
</evidence>
<keyword evidence="1" id="KW-0732">Signal</keyword>
<evidence type="ECO:0008006" key="4">
    <source>
        <dbReference type="Google" id="ProtNLM"/>
    </source>
</evidence>